<protein>
    <recommendedName>
        <fullName evidence="3">Xylose isomerase-like TIM barrel domain-containing protein</fullName>
    </recommendedName>
</protein>
<accession>A0A3B0C5B3</accession>
<evidence type="ECO:0000313" key="2">
    <source>
        <dbReference type="Proteomes" id="UP000276603"/>
    </source>
</evidence>
<evidence type="ECO:0000313" key="1">
    <source>
        <dbReference type="EMBL" id="RKN79274.1"/>
    </source>
</evidence>
<dbReference type="AlphaFoldDB" id="A0A3B0C5B3"/>
<organism evidence="1 2">
    <name type="scientific">Ulvibacterium marinum</name>
    <dbReference type="NCBI Taxonomy" id="2419782"/>
    <lineage>
        <taxon>Bacteria</taxon>
        <taxon>Pseudomonadati</taxon>
        <taxon>Bacteroidota</taxon>
        <taxon>Flavobacteriia</taxon>
        <taxon>Flavobacteriales</taxon>
        <taxon>Flavobacteriaceae</taxon>
        <taxon>Ulvibacterium</taxon>
    </lineage>
</organism>
<keyword evidence="2" id="KW-1185">Reference proteome</keyword>
<proteinExistence type="predicted"/>
<dbReference type="EMBL" id="RBCJ01000003">
    <property type="protein sequence ID" value="RKN79274.1"/>
    <property type="molecule type" value="Genomic_DNA"/>
</dbReference>
<reference evidence="1 2" key="1">
    <citation type="submission" date="2018-10" db="EMBL/GenBank/DDBJ databases">
        <title>Ulvibacterium marinum gen. nov., sp. nov., a novel marine bacterium of the family Flavobacteriaceae, isolated from a culture of the green alga Ulva prolifera.</title>
        <authorList>
            <person name="Zhang Z."/>
        </authorList>
    </citation>
    <scope>NUCLEOTIDE SEQUENCE [LARGE SCALE GENOMIC DNA]</scope>
    <source>
        <strain evidence="1 2">CCMM003</strain>
    </source>
</reference>
<sequence length="336" mass="38453">MNDIYISIFDGLLSDYKAQDILKQSGIISGIEVYSLVQHYESIKSSGLKCAAHDPLVFEMNNLGNPNWLSVFESPQGRKVLNLIRNTNSPVVAFHCGFSAEKVYKMRAYPDAPEISTLFTSRERLLSVICDNILGFERLLNESTPPELQKQVLLEPMDYTRKRPIDWEIQSHKVKVHKFEIEKVFEKFGTNAALQWVCDIDFYRDLYQSLENKGILPIGFLFDISHVFITADTKIHQREYGGSITDYFEELLQIIGDKVYQIHVNVPEGNPLDGYTDGHLPFTKGNELSQFILRLTKKVIKNSPNLKTMTLEIRGNKNMHPIEFANLMIAQANLFA</sequence>
<dbReference type="Proteomes" id="UP000276603">
    <property type="component" value="Unassembled WGS sequence"/>
</dbReference>
<dbReference type="Gene3D" id="3.20.20.150">
    <property type="entry name" value="Divalent-metal-dependent TIM barrel enzymes"/>
    <property type="match status" value="1"/>
</dbReference>
<evidence type="ECO:0008006" key="3">
    <source>
        <dbReference type="Google" id="ProtNLM"/>
    </source>
</evidence>
<gene>
    <name evidence="1" type="ORF">D7Z94_13180</name>
</gene>
<name>A0A3B0C5B3_9FLAO</name>
<dbReference type="RefSeq" id="WP_120712085.1">
    <property type="nucleotide sequence ID" value="NZ_RBCJ01000003.1"/>
</dbReference>
<comment type="caution">
    <text evidence="1">The sequence shown here is derived from an EMBL/GenBank/DDBJ whole genome shotgun (WGS) entry which is preliminary data.</text>
</comment>